<proteinExistence type="predicted"/>
<dbReference type="InterPro" id="IPR043780">
    <property type="entry name" value="DUF5722"/>
</dbReference>
<dbReference type="AlphaFoldDB" id="A0A366HSF1"/>
<accession>A0A366HSF1</accession>
<dbReference type="InterPro" id="IPR017853">
    <property type="entry name" value="GH"/>
</dbReference>
<dbReference type="RefSeq" id="WP_113957422.1">
    <property type="nucleotide sequence ID" value="NZ_QNRR01000002.1"/>
</dbReference>
<feature type="chain" id="PRO_5017049313" description="DUF5722 domain-containing protein" evidence="1">
    <location>
        <begin position="25"/>
        <end position="419"/>
    </location>
</feature>
<dbReference type="Gene3D" id="3.20.20.80">
    <property type="entry name" value="Glycosidases"/>
    <property type="match status" value="1"/>
</dbReference>
<dbReference type="Proteomes" id="UP000253426">
    <property type="component" value="Unassembled WGS sequence"/>
</dbReference>
<keyword evidence="1" id="KW-0732">Signal</keyword>
<evidence type="ECO:0000256" key="1">
    <source>
        <dbReference type="SAM" id="SignalP"/>
    </source>
</evidence>
<dbReference type="Pfam" id="PF18989">
    <property type="entry name" value="DUF5722"/>
    <property type="match status" value="1"/>
</dbReference>
<evidence type="ECO:0000313" key="4">
    <source>
        <dbReference type="Proteomes" id="UP000253426"/>
    </source>
</evidence>
<reference evidence="3 4" key="1">
    <citation type="submission" date="2018-06" db="EMBL/GenBank/DDBJ databases">
        <title>Genomic Encyclopedia of Type Strains, Phase IV (KMG-IV): sequencing the most valuable type-strain genomes for metagenomic binning, comparative biology and taxonomic classification.</title>
        <authorList>
            <person name="Goeker M."/>
        </authorList>
    </citation>
    <scope>NUCLEOTIDE SEQUENCE [LARGE SCALE GENOMIC DNA]</scope>
    <source>
        <strain evidence="3 4">DSM 25532</strain>
    </source>
</reference>
<keyword evidence="4" id="KW-1185">Reference proteome</keyword>
<dbReference type="SUPFAM" id="SSF51445">
    <property type="entry name" value="(Trans)glycosidases"/>
    <property type="match status" value="1"/>
</dbReference>
<feature type="signal peptide" evidence="1">
    <location>
        <begin position="1"/>
        <end position="24"/>
    </location>
</feature>
<dbReference type="OrthoDB" id="175224at2"/>
<evidence type="ECO:0000313" key="3">
    <source>
        <dbReference type="EMBL" id="RBP45854.1"/>
    </source>
</evidence>
<sequence length="419" mass="46852">MPLRHFITTCVCTFSLLAAIRHVAAQNTDPFPTPPSKKGLQVQMVDDALALGIHHAAVNVSLGAMFHASKSGDLKIDENYLASLDKQVKPISDAGVVVYLILLAYPTGDAEKDALLLHPARRQDGKFNIAAFNTAKAEGPYWYRKLIAQLADRFSGAHPEHGRVWGYIVGNEVNSHWMWYNLGNAPMAKVASEYEKAVRATHEEVRKHSAHARVYLSFDHHWNASMPGISAEEACKGRDLLDTFAKLARERGDFEWHVAHHPYPDDLGNPRTWLDKAALPNADSPHITFKNLEVACEYMKRPELLWQGKPRRIILSEQGIHCLATPDGGELQAAGYAYAWEKTTRQDGIDALIWHRHVDHAHEGGLRLGLWENQAGSIATPGKKREIYGLFLKAGTPEWTEAARKYLSIVGLKSWDELK</sequence>
<name>A0A366HSF1_9BACT</name>
<comment type="caution">
    <text evidence="3">The sequence shown here is derived from an EMBL/GenBank/DDBJ whole genome shotgun (WGS) entry which is preliminary data.</text>
</comment>
<organism evidence="3 4">
    <name type="scientific">Roseimicrobium gellanilyticum</name>
    <dbReference type="NCBI Taxonomy" id="748857"/>
    <lineage>
        <taxon>Bacteria</taxon>
        <taxon>Pseudomonadati</taxon>
        <taxon>Verrucomicrobiota</taxon>
        <taxon>Verrucomicrobiia</taxon>
        <taxon>Verrucomicrobiales</taxon>
        <taxon>Verrucomicrobiaceae</taxon>
        <taxon>Roseimicrobium</taxon>
    </lineage>
</organism>
<gene>
    <name evidence="3" type="ORF">DES53_102237</name>
</gene>
<dbReference type="EMBL" id="QNRR01000002">
    <property type="protein sequence ID" value="RBP45854.1"/>
    <property type="molecule type" value="Genomic_DNA"/>
</dbReference>
<protein>
    <recommendedName>
        <fullName evidence="2">DUF5722 domain-containing protein</fullName>
    </recommendedName>
</protein>
<evidence type="ECO:0000259" key="2">
    <source>
        <dbReference type="Pfam" id="PF18989"/>
    </source>
</evidence>
<feature type="domain" description="DUF5722" evidence="2">
    <location>
        <begin position="31"/>
        <end position="417"/>
    </location>
</feature>